<accession>A0AAW1Y787</accession>
<gene>
    <name evidence="2" type="ORF">M0R45_010405</name>
</gene>
<evidence type="ECO:0008006" key="4">
    <source>
        <dbReference type="Google" id="ProtNLM"/>
    </source>
</evidence>
<name>A0AAW1Y787_RUBAR</name>
<evidence type="ECO:0000313" key="2">
    <source>
        <dbReference type="EMBL" id="KAK9944859.1"/>
    </source>
</evidence>
<proteinExistence type="predicted"/>
<evidence type="ECO:0000313" key="3">
    <source>
        <dbReference type="Proteomes" id="UP001457282"/>
    </source>
</evidence>
<sequence length="95" mass="10884">MPLIFERSVVLFFSLAILLAFSGLGNSADSRDPETWYLYVVNGLGGKYRSFSPLQVQRRRSGPSCSCTRDTVYLEFQGKRYRENAFLVLPEQRPI</sequence>
<dbReference type="AlphaFoldDB" id="A0AAW1Y787"/>
<evidence type="ECO:0000256" key="1">
    <source>
        <dbReference type="SAM" id="SignalP"/>
    </source>
</evidence>
<comment type="caution">
    <text evidence="2">The sequence shown here is derived from an EMBL/GenBank/DDBJ whole genome shotgun (WGS) entry which is preliminary data.</text>
</comment>
<dbReference type="EMBL" id="JBEDUW010000002">
    <property type="protein sequence ID" value="KAK9944859.1"/>
    <property type="molecule type" value="Genomic_DNA"/>
</dbReference>
<organism evidence="2 3">
    <name type="scientific">Rubus argutus</name>
    <name type="common">Southern blackberry</name>
    <dbReference type="NCBI Taxonomy" id="59490"/>
    <lineage>
        <taxon>Eukaryota</taxon>
        <taxon>Viridiplantae</taxon>
        <taxon>Streptophyta</taxon>
        <taxon>Embryophyta</taxon>
        <taxon>Tracheophyta</taxon>
        <taxon>Spermatophyta</taxon>
        <taxon>Magnoliopsida</taxon>
        <taxon>eudicotyledons</taxon>
        <taxon>Gunneridae</taxon>
        <taxon>Pentapetalae</taxon>
        <taxon>rosids</taxon>
        <taxon>fabids</taxon>
        <taxon>Rosales</taxon>
        <taxon>Rosaceae</taxon>
        <taxon>Rosoideae</taxon>
        <taxon>Rosoideae incertae sedis</taxon>
        <taxon>Rubus</taxon>
    </lineage>
</organism>
<protein>
    <recommendedName>
        <fullName evidence="4">Secreted protein</fullName>
    </recommendedName>
</protein>
<feature type="chain" id="PRO_5043788825" description="Secreted protein" evidence="1">
    <location>
        <begin position="28"/>
        <end position="95"/>
    </location>
</feature>
<keyword evidence="1" id="KW-0732">Signal</keyword>
<feature type="signal peptide" evidence="1">
    <location>
        <begin position="1"/>
        <end position="27"/>
    </location>
</feature>
<reference evidence="2 3" key="1">
    <citation type="journal article" date="2023" name="G3 (Bethesda)">
        <title>A chromosome-length genome assembly and annotation of blackberry (Rubus argutus, cv. 'Hillquist').</title>
        <authorList>
            <person name="Bruna T."/>
            <person name="Aryal R."/>
            <person name="Dudchenko O."/>
            <person name="Sargent D.J."/>
            <person name="Mead D."/>
            <person name="Buti M."/>
            <person name="Cavallini A."/>
            <person name="Hytonen T."/>
            <person name="Andres J."/>
            <person name="Pham M."/>
            <person name="Weisz D."/>
            <person name="Mascagni F."/>
            <person name="Usai G."/>
            <person name="Natali L."/>
            <person name="Bassil N."/>
            <person name="Fernandez G.E."/>
            <person name="Lomsadze A."/>
            <person name="Armour M."/>
            <person name="Olukolu B."/>
            <person name="Poorten T."/>
            <person name="Britton C."/>
            <person name="Davik J."/>
            <person name="Ashrafi H."/>
            <person name="Aiden E.L."/>
            <person name="Borodovsky M."/>
            <person name="Worthington M."/>
        </authorList>
    </citation>
    <scope>NUCLEOTIDE SEQUENCE [LARGE SCALE GENOMIC DNA]</scope>
    <source>
        <strain evidence="2">PI 553951</strain>
    </source>
</reference>
<keyword evidence="3" id="KW-1185">Reference proteome</keyword>
<dbReference type="Proteomes" id="UP001457282">
    <property type="component" value="Unassembled WGS sequence"/>
</dbReference>